<keyword evidence="5" id="KW-1185">Reference proteome</keyword>
<evidence type="ECO:0000259" key="3">
    <source>
        <dbReference type="PROSITE" id="PS50041"/>
    </source>
</evidence>
<keyword evidence="1" id="KW-1015">Disulfide bond</keyword>
<dbReference type="InterPro" id="IPR016187">
    <property type="entry name" value="CTDL_fold"/>
</dbReference>
<feature type="domain" description="C-type lectin" evidence="3">
    <location>
        <begin position="34"/>
        <end position="152"/>
    </location>
</feature>
<dbReference type="InterPro" id="IPR001304">
    <property type="entry name" value="C-type_lectin-like"/>
</dbReference>
<evidence type="ECO:0000256" key="2">
    <source>
        <dbReference type="SAM" id="SignalP"/>
    </source>
</evidence>
<evidence type="ECO:0000256" key="1">
    <source>
        <dbReference type="ARBA" id="ARBA00023157"/>
    </source>
</evidence>
<keyword evidence="2" id="KW-0732">Signal</keyword>
<organism evidence="4 5">
    <name type="scientific">Coilia grayii</name>
    <name type="common">Gray's grenadier anchovy</name>
    <dbReference type="NCBI Taxonomy" id="363190"/>
    <lineage>
        <taxon>Eukaryota</taxon>
        <taxon>Metazoa</taxon>
        <taxon>Chordata</taxon>
        <taxon>Craniata</taxon>
        <taxon>Vertebrata</taxon>
        <taxon>Euteleostomi</taxon>
        <taxon>Actinopterygii</taxon>
        <taxon>Neopterygii</taxon>
        <taxon>Teleostei</taxon>
        <taxon>Clupei</taxon>
        <taxon>Clupeiformes</taxon>
        <taxon>Clupeoidei</taxon>
        <taxon>Engraulidae</taxon>
        <taxon>Coilinae</taxon>
        <taxon>Coilia</taxon>
    </lineage>
</organism>
<proteinExistence type="predicted"/>
<sequence length="172" mass="18810">MATRTIWISAAGAVLLLCGAALSQQKCPSGWRSFNKRCFKVVSTPTAFYTAQEACATESAHLASIHSNGENTFMRALVRGAKVQNRGAWIGGADDVSEGNWYWFDGSPFNYVDWAKGQPDNYGNGDCLMLTPAEDLRWNDQTCDSLLPYICSKKPGADGSDEFKMTDVFCAP</sequence>
<dbReference type="PANTHER" id="PTHR22803">
    <property type="entry name" value="MANNOSE, PHOSPHOLIPASE, LECTIN RECEPTOR RELATED"/>
    <property type="match status" value="1"/>
</dbReference>
<dbReference type="PROSITE" id="PS50041">
    <property type="entry name" value="C_TYPE_LECTIN_2"/>
    <property type="match status" value="1"/>
</dbReference>
<evidence type="ECO:0000313" key="4">
    <source>
        <dbReference type="EMBL" id="KAL2086671.1"/>
    </source>
</evidence>
<feature type="chain" id="PRO_5044834571" description="C-type lectin domain-containing protein" evidence="2">
    <location>
        <begin position="24"/>
        <end position="172"/>
    </location>
</feature>
<evidence type="ECO:0000313" key="5">
    <source>
        <dbReference type="Proteomes" id="UP001591681"/>
    </source>
</evidence>
<gene>
    <name evidence="4" type="ORF">ACEWY4_017730</name>
</gene>
<protein>
    <recommendedName>
        <fullName evidence="3">C-type lectin domain-containing protein</fullName>
    </recommendedName>
</protein>
<dbReference type="Proteomes" id="UP001591681">
    <property type="component" value="Unassembled WGS sequence"/>
</dbReference>
<dbReference type="PROSITE" id="PS00615">
    <property type="entry name" value="C_TYPE_LECTIN_1"/>
    <property type="match status" value="1"/>
</dbReference>
<dbReference type="CDD" id="cd00037">
    <property type="entry name" value="CLECT"/>
    <property type="match status" value="1"/>
</dbReference>
<dbReference type="Pfam" id="PF00059">
    <property type="entry name" value="Lectin_C"/>
    <property type="match status" value="1"/>
</dbReference>
<dbReference type="EMBL" id="JBHFQA010000015">
    <property type="protein sequence ID" value="KAL2086671.1"/>
    <property type="molecule type" value="Genomic_DNA"/>
</dbReference>
<dbReference type="PRINTS" id="PR01504">
    <property type="entry name" value="PNCREATITSAP"/>
</dbReference>
<comment type="caution">
    <text evidence="4">The sequence shown here is derived from an EMBL/GenBank/DDBJ whole genome shotgun (WGS) entry which is preliminary data.</text>
</comment>
<dbReference type="InterPro" id="IPR016186">
    <property type="entry name" value="C-type_lectin-like/link_sf"/>
</dbReference>
<dbReference type="Gene3D" id="3.10.100.10">
    <property type="entry name" value="Mannose-Binding Protein A, subunit A"/>
    <property type="match status" value="1"/>
</dbReference>
<dbReference type="InterPro" id="IPR018378">
    <property type="entry name" value="C-type_lectin_CS"/>
</dbReference>
<dbReference type="SMART" id="SM00034">
    <property type="entry name" value="CLECT"/>
    <property type="match status" value="1"/>
</dbReference>
<accession>A0ABD1JIW1</accession>
<reference evidence="4 5" key="1">
    <citation type="submission" date="2024-09" db="EMBL/GenBank/DDBJ databases">
        <title>A chromosome-level genome assembly of Gray's grenadier anchovy, Coilia grayii.</title>
        <authorList>
            <person name="Fu Z."/>
        </authorList>
    </citation>
    <scope>NUCLEOTIDE SEQUENCE [LARGE SCALE GENOMIC DNA]</scope>
    <source>
        <strain evidence="4">G4</strain>
        <tissue evidence="4">Muscle</tissue>
    </source>
</reference>
<dbReference type="AlphaFoldDB" id="A0ABD1JIW1"/>
<feature type="signal peptide" evidence="2">
    <location>
        <begin position="1"/>
        <end position="23"/>
    </location>
</feature>
<name>A0ABD1JIW1_9TELE</name>
<dbReference type="SUPFAM" id="SSF56436">
    <property type="entry name" value="C-type lectin-like"/>
    <property type="match status" value="1"/>
</dbReference>
<dbReference type="InterPro" id="IPR050111">
    <property type="entry name" value="C-type_lectin/snaclec_domain"/>
</dbReference>